<dbReference type="EMBL" id="JADAQX010000970">
    <property type="protein sequence ID" value="KAF8819087.1"/>
    <property type="molecule type" value="Genomic_DNA"/>
</dbReference>
<sequence>MFSNEVSTYEETRKNMDKKKSSSFFRITVGQQLDRRTRGAYQCFCTPQGVVLLTFLLCSALIILGTTFLLHNNAAVECKVFYENAAPDDAGNVTLKLRHTDCGKTADFKQISQDNIFVYYAIENFYQNNANYMQSVNKAQLRGEVITNKADVESCFPLDVKVMNGKEMILHPCGAAAWNVFNDKITIIATDATSQSQKAIKIDQDLVTIATDLPGTPKYKNPTEEQRSLYRDKVYFWMFPEETSYLSSALNSSDREILSALGGSLNYEEAGIAVENSHFNVWMHPAAFPNFRKLYGIAKGPLFFPIQIIVESRYNVTKWGGRKAIVLSTHSWIDYAGKMDYRNSAF</sequence>
<evidence type="ECO:0000256" key="6">
    <source>
        <dbReference type="PIRNR" id="PIRNR015840"/>
    </source>
</evidence>
<keyword evidence="3 7" id="KW-0812">Transmembrane</keyword>
<dbReference type="Pfam" id="PF03381">
    <property type="entry name" value="CDC50"/>
    <property type="match status" value="1"/>
</dbReference>
<evidence type="ECO:0000313" key="8">
    <source>
        <dbReference type="EMBL" id="KAF8819087.1"/>
    </source>
</evidence>
<proteinExistence type="inferred from homology"/>
<organism evidence="8 9">
    <name type="scientific">Cardiosporidium cionae</name>
    <dbReference type="NCBI Taxonomy" id="476202"/>
    <lineage>
        <taxon>Eukaryota</taxon>
        <taxon>Sar</taxon>
        <taxon>Alveolata</taxon>
        <taxon>Apicomplexa</taxon>
        <taxon>Aconoidasida</taxon>
        <taxon>Nephromycida</taxon>
        <taxon>Cardiosporidium</taxon>
    </lineage>
</organism>
<gene>
    <name evidence="8" type="ORF">IE077_000210</name>
</gene>
<evidence type="ECO:0000256" key="5">
    <source>
        <dbReference type="ARBA" id="ARBA00023136"/>
    </source>
</evidence>
<dbReference type="PANTHER" id="PTHR10926">
    <property type="entry name" value="CELL CYCLE CONTROL PROTEIN 50"/>
    <property type="match status" value="1"/>
</dbReference>
<evidence type="ECO:0000256" key="3">
    <source>
        <dbReference type="ARBA" id="ARBA00022692"/>
    </source>
</evidence>
<protein>
    <submittedName>
        <fullName evidence="8">Uncharacterized protein</fullName>
    </submittedName>
</protein>
<dbReference type="Proteomes" id="UP000823046">
    <property type="component" value="Unassembled WGS sequence"/>
</dbReference>
<dbReference type="InterPro" id="IPR005045">
    <property type="entry name" value="CDC50/LEM3_fam"/>
</dbReference>
<name>A0ABQ7J525_9APIC</name>
<evidence type="ECO:0000256" key="7">
    <source>
        <dbReference type="SAM" id="Phobius"/>
    </source>
</evidence>
<evidence type="ECO:0000256" key="1">
    <source>
        <dbReference type="ARBA" id="ARBA00004141"/>
    </source>
</evidence>
<evidence type="ECO:0000313" key="9">
    <source>
        <dbReference type="Proteomes" id="UP000823046"/>
    </source>
</evidence>
<reference evidence="8 9" key="1">
    <citation type="journal article" date="2020" name="bioRxiv">
        <title>Metabolic contributions of an alphaproteobacterial endosymbiont in the apicomplexan Cardiosporidium cionae.</title>
        <authorList>
            <person name="Hunter E.S."/>
            <person name="Paight C.J."/>
            <person name="Lane C.E."/>
        </authorList>
    </citation>
    <scope>NUCLEOTIDE SEQUENCE [LARGE SCALE GENOMIC DNA]</scope>
    <source>
        <strain evidence="8">ESH_2018</strain>
    </source>
</reference>
<dbReference type="PANTHER" id="PTHR10926:SF0">
    <property type="entry name" value="CDC50, ISOFORM A"/>
    <property type="match status" value="1"/>
</dbReference>
<feature type="transmembrane region" description="Helical" evidence="7">
    <location>
        <begin position="50"/>
        <end position="70"/>
    </location>
</feature>
<evidence type="ECO:0000256" key="4">
    <source>
        <dbReference type="ARBA" id="ARBA00022989"/>
    </source>
</evidence>
<keyword evidence="4 7" id="KW-1133">Transmembrane helix</keyword>
<comment type="similarity">
    <text evidence="2 6">Belongs to the CDC50/LEM3 family.</text>
</comment>
<comment type="caution">
    <text evidence="8">The sequence shown here is derived from an EMBL/GenBank/DDBJ whole genome shotgun (WGS) entry which is preliminary data.</text>
</comment>
<keyword evidence="5 6" id="KW-0472">Membrane</keyword>
<dbReference type="PIRSF" id="PIRSF015840">
    <property type="entry name" value="DUF284_TM_euk"/>
    <property type="match status" value="1"/>
</dbReference>
<evidence type="ECO:0000256" key="2">
    <source>
        <dbReference type="ARBA" id="ARBA00009457"/>
    </source>
</evidence>
<accession>A0ABQ7J525</accession>
<comment type="subcellular location">
    <subcellularLocation>
        <location evidence="1">Membrane</location>
        <topology evidence="1">Multi-pass membrane protein</topology>
    </subcellularLocation>
</comment>
<keyword evidence="9" id="KW-1185">Reference proteome</keyword>